<evidence type="ECO:0000313" key="2">
    <source>
        <dbReference type="Proteomes" id="UP001303046"/>
    </source>
</evidence>
<reference evidence="1 2" key="1">
    <citation type="submission" date="2023-08" db="EMBL/GenBank/DDBJ databases">
        <title>A Necator americanus chromosomal reference genome.</title>
        <authorList>
            <person name="Ilik V."/>
            <person name="Petrzelkova K.J."/>
            <person name="Pardy F."/>
            <person name="Fuh T."/>
            <person name="Niatou-Singa F.S."/>
            <person name="Gouil Q."/>
            <person name="Baker L."/>
            <person name="Ritchie M.E."/>
            <person name="Jex A.R."/>
            <person name="Gazzola D."/>
            <person name="Li H."/>
            <person name="Toshio Fujiwara R."/>
            <person name="Zhan B."/>
            <person name="Aroian R.V."/>
            <person name="Pafco B."/>
            <person name="Schwarz E.M."/>
        </authorList>
    </citation>
    <scope>NUCLEOTIDE SEQUENCE [LARGE SCALE GENOMIC DNA]</scope>
    <source>
        <strain evidence="1 2">Aroian</strain>
        <tissue evidence="1">Whole animal</tissue>
    </source>
</reference>
<dbReference type="Proteomes" id="UP001303046">
    <property type="component" value="Unassembled WGS sequence"/>
</dbReference>
<organism evidence="1 2">
    <name type="scientific">Necator americanus</name>
    <name type="common">Human hookworm</name>
    <dbReference type="NCBI Taxonomy" id="51031"/>
    <lineage>
        <taxon>Eukaryota</taxon>
        <taxon>Metazoa</taxon>
        <taxon>Ecdysozoa</taxon>
        <taxon>Nematoda</taxon>
        <taxon>Chromadorea</taxon>
        <taxon>Rhabditida</taxon>
        <taxon>Rhabditina</taxon>
        <taxon>Rhabditomorpha</taxon>
        <taxon>Strongyloidea</taxon>
        <taxon>Ancylostomatidae</taxon>
        <taxon>Bunostominae</taxon>
        <taxon>Necator</taxon>
    </lineage>
</organism>
<evidence type="ECO:0000313" key="1">
    <source>
        <dbReference type="EMBL" id="KAK6756592.1"/>
    </source>
</evidence>
<keyword evidence="2" id="KW-1185">Reference proteome</keyword>
<proteinExistence type="predicted"/>
<dbReference type="EMBL" id="JAVFWL010000005">
    <property type="protein sequence ID" value="KAK6756592.1"/>
    <property type="molecule type" value="Genomic_DNA"/>
</dbReference>
<gene>
    <name evidence="1" type="primary">Necator_chrV.g19589</name>
    <name evidence="1" type="ORF">RB195_014797</name>
</gene>
<name>A0ABR1E1M9_NECAM</name>
<sequence length="78" mass="9003">MRKKERKRKLANVNSSPFKAINFRESCIKKDAQPLMPGTILSTAAKFRNVKLIDWNSVVQWILALPSGDVAWQKWNMT</sequence>
<accession>A0ABR1E1M9</accession>
<comment type="caution">
    <text evidence="1">The sequence shown here is derived from an EMBL/GenBank/DDBJ whole genome shotgun (WGS) entry which is preliminary data.</text>
</comment>
<protein>
    <submittedName>
        <fullName evidence="1">Uncharacterized protein</fullName>
    </submittedName>
</protein>